<evidence type="ECO:0000256" key="1">
    <source>
        <dbReference type="SAM" id="Phobius"/>
    </source>
</evidence>
<proteinExistence type="predicted"/>
<sequence length="61" mass="7209">TFFKWMKQHLKIKSFFGKSENAVYNQIWIALITYCLEVLLQFRVSHDGSLLGLKRTLETCL</sequence>
<accession>A0ABV6KLD8</accession>
<evidence type="ECO:0000313" key="3">
    <source>
        <dbReference type="Proteomes" id="UP001589738"/>
    </source>
</evidence>
<dbReference type="InterPro" id="IPR012337">
    <property type="entry name" value="RNaseH-like_sf"/>
</dbReference>
<protein>
    <submittedName>
        <fullName evidence="2">Transposase</fullName>
    </submittedName>
</protein>
<keyword evidence="3" id="KW-1185">Reference proteome</keyword>
<keyword evidence="1" id="KW-1133">Transmembrane helix</keyword>
<organism evidence="2 3">
    <name type="scientific">Robertmurraya beringensis</name>
    <dbReference type="NCBI Taxonomy" id="641660"/>
    <lineage>
        <taxon>Bacteria</taxon>
        <taxon>Bacillati</taxon>
        <taxon>Bacillota</taxon>
        <taxon>Bacilli</taxon>
        <taxon>Bacillales</taxon>
        <taxon>Bacillaceae</taxon>
        <taxon>Robertmurraya</taxon>
    </lineage>
</organism>
<keyword evidence="1" id="KW-0472">Membrane</keyword>
<evidence type="ECO:0000313" key="2">
    <source>
        <dbReference type="EMBL" id="MFC0474123.1"/>
    </source>
</evidence>
<keyword evidence="1" id="KW-0812">Transmembrane</keyword>
<dbReference type="SUPFAM" id="SSF53098">
    <property type="entry name" value="Ribonuclease H-like"/>
    <property type="match status" value="1"/>
</dbReference>
<feature type="non-terminal residue" evidence="2">
    <location>
        <position position="1"/>
    </location>
</feature>
<gene>
    <name evidence="2" type="ORF">ACFFHF_02290</name>
</gene>
<feature type="transmembrane region" description="Helical" evidence="1">
    <location>
        <begin position="21"/>
        <end position="42"/>
    </location>
</feature>
<reference evidence="2 3" key="1">
    <citation type="submission" date="2024-09" db="EMBL/GenBank/DDBJ databases">
        <authorList>
            <person name="Sun Q."/>
            <person name="Mori K."/>
        </authorList>
    </citation>
    <scope>NUCLEOTIDE SEQUENCE [LARGE SCALE GENOMIC DNA]</scope>
    <source>
        <strain evidence="2 3">CGMCC 1.9126</strain>
    </source>
</reference>
<dbReference type="EMBL" id="JBHLUU010000014">
    <property type="protein sequence ID" value="MFC0474123.1"/>
    <property type="molecule type" value="Genomic_DNA"/>
</dbReference>
<dbReference type="Proteomes" id="UP001589738">
    <property type="component" value="Unassembled WGS sequence"/>
</dbReference>
<name>A0ABV6KLD8_9BACI</name>
<comment type="caution">
    <text evidence="2">The sequence shown here is derived from an EMBL/GenBank/DDBJ whole genome shotgun (WGS) entry which is preliminary data.</text>
</comment>